<protein>
    <submittedName>
        <fullName evidence="2">Uncharacterized protein</fullName>
    </submittedName>
</protein>
<name>A0A4C1Y0B9_EUMVA</name>
<dbReference type="AlphaFoldDB" id="A0A4C1Y0B9"/>
<organism evidence="2 3">
    <name type="scientific">Eumeta variegata</name>
    <name type="common">Bagworm moth</name>
    <name type="synonym">Eumeta japonica</name>
    <dbReference type="NCBI Taxonomy" id="151549"/>
    <lineage>
        <taxon>Eukaryota</taxon>
        <taxon>Metazoa</taxon>
        <taxon>Ecdysozoa</taxon>
        <taxon>Arthropoda</taxon>
        <taxon>Hexapoda</taxon>
        <taxon>Insecta</taxon>
        <taxon>Pterygota</taxon>
        <taxon>Neoptera</taxon>
        <taxon>Endopterygota</taxon>
        <taxon>Lepidoptera</taxon>
        <taxon>Glossata</taxon>
        <taxon>Ditrysia</taxon>
        <taxon>Tineoidea</taxon>
        <taxon>Psychidae</taxon>
        <taxon>Oiketicinae</taxon>
        <taxon>Eumeta</taxon>
    </lineage>
</organism>
<sequence>MINQASITELPTAHEKPEVKSALSARHVDEYSRANKHDKIKSYNGWLSACSWYAPYRSSRLFTTQSSAGSGRRAAGAPGELSDSMRLIMQKSALNFYSGVPQLGRWNINEGRCETTAGAPPAARRLNTCTQIH</sequence>
<reference evidence="2 3" key="1">
    <citation type="journal article" date="2019" name="Commun. Biol.">
        <title>The bagworm genome reveals a unique fibroin gene that provides high tensile strength.</title>
        <authorList>
            <person name="Kono N."/>
            <person name="Nakamura H."/>
            <person name="Ohtoshi R."/>
            <person name="Tomita M."/>
            <person name="Numata K."/>
            <person name="Arakawa K."/>
        </authorList>
    </citation>
    <scope>NUCLEOTIDE SEQUENCE [LARGE SCALE GENOMIC DNA]</scope>
</reference>
<gene>
    <name evidence="2" type="ORF">EVAR_25363_1</name>
</gene>
<proteinExistence type="predicted"/>
<dbReference type="Proteomes" id="UP000299102">
    <property type="component" value="Unassembled WGS sequence"/>
</dbReference>
<evidence type="ECO:0000313" key="2">
    <source>
        <dbReference type="EMBL" id="GBP67967.1"/>
    </source>
</evidence>
<evidence type="ECO:0000313" key="3">
    <source>
        <dbReference type="Proteomes" id="UP000299102"/>
    </source>
</evidence>
<evidence type="ECO:0000256" key="1">
    <source>
        <dbReference type="SAM" id="MobiDB-lite"/>
    </source>
</evidence>
<accession>A0A4C1Y0B9</accession>
<feature type="region of interest" description="Disordered" evidence="1">
    <location>
        <begin position="1"/>
        <end position="21"/>
    </location>
</feature>
<comment type="caution">
    <text evidence="2">The sequence shown here is derived from an EMBL/GenBank/DDBJ whole genome shotgun (WGS) entry which is preliminary data.</text>
</comment>
<keyword evidence="3" id="KW-1185">Reference proteome</keyword>
<dbReference type="EMBL" id="BGZK01000997">
    <property type="protein sequence ID" value="GBP67967.1"/>
    <property type="molecule type" value="Genomic_DNA"/>
</dbReference>